<dbReference type="InterPro" id="IPR002156">
    <property type="entry name" value="RNaseH_domain"/>
</dbReference>
<comment type="caution">
    <text evidence="16">The sequence shown here is derived from an EMBL/GenBank/DDBJ whole genome shotgun (WGS) entry which is preliminary data.</text>
</comment>
<evidence type="ECO:0000256" key="5">
    <source>
        <dbReference type="ARBA" id="ARBA00022723"/>
    </source>
</evidence>
<feature type="domain" description="RNase H type-1" evidence="14">
    <location>
        <begin position="201"/>
        <end position="333"/>
    </location>
</feature>
<reference evidence="16 17" key="1">
    <citation type="submission" date="2019-09" db="EMBL/GenBank/DDBJ databases">
        <title>Bird 10,000 Genomes (B10K) Project - Family phase.</title>
        <authorList>
            <person name="Zhang G."/>
        </authorList>
    </citation>
    <scope>NUCLEOTIDE SEQUENCE [LARGE SCALE GENOMIC DNA]</scope>
    <source>
        <strain evidence="16">B10K-DU-003-16</strain>
        <tissue evidence="16">Mixed tissue sample</tissue>
    </source>
</reference>
<evidence type="ECO:0000256" key="8">
    <source>
        <dbReference type="ARBA" id="ARBA00022833"/>
    </source>
</evidence>
<dbReference type="Pfam" id="PF02022">
    <property type="entry name" value="Integrase_Zn"/>
    <property type="match status" value="1"/>
</dbReference>
<keyword evidence="9" id="KW-0695">RNA-directed DNA polymerase</keyword>
<dbReference type="PANTHER" id="PTHR41694:SF4">
    <property type="entry name" value="ENDOGENOUS RETROVIRUS GROUP K MEMBER 10 POL PROTEIN-RELATED"/>
    <property type="match status" value="1"/>
</dbReference>
<accession>A0A7K5KE90</accession>
<feature type="non-terminal residue" evidence="16">
    <location>
        <position position="500"/>
    </location>
</feature>
<dbReference type="InterPro" id="IPR001584">
    <property type="entry name" value="Integrase_cat-core"/>
</dbReference>
<dbReference type="InterPro" id="IPR043128">
    <property type="entry name" value="Rev_trsase/Diguanyl_cyclase"/>
</dbReference>
<dbReference type="Pfam" id="PF06817">
    <property type="entry name" value="RVT_thumb"/>
    <property type="match status" value="1"/>
</dbReference>
<feature type="non-terminal residue" evidence="16">
    <location>
        <position position="1"/>
    </location>
</feature>
<evidence type="ECO:0000256" key="10">
    <source>
        <dbReference type="ARBA" id="ARBA00023125"/>
    </source>
</evidence>
<dbReference type="Pfam" id="PF00665">
    <property type="entry name" value="rve"/>
    <property type="match status" value="1"/>
</dbReference>
<evidence type="ECO:0000256" key="1">
    <source>
        <dbReference type="ARBA" id="ARBA00012493"/>
    </source>
</evidence>
<dbReference type="AlphaFoldDB" id="A0A7K5KE90"/>
<dbReference type="GO" id="GO:0004523">
    <property type="term" value="F:RNA-DNA hybrid ribonuclease activity"/>
    <property type="evidence" value="ECO:0007669"/>
    <property type="project" value="InterPro"/>
</dbReference>
<dbReference type="SUPFAM" id="SSF53098">
    <property type="entry name" value="Ribonuclease H-like"/>
    <property type="match status" value="2"/>
</dbReference>
<evidence type="ECO:0000256" key="2">
    <source>
        <dbReference type="ARBA" id="ARBA00022679"/>
    </source>
</evidence>
<keyword evidence="11" id="KW-0511">Multifunctional enzyme</keyword>
<keyword evidence="4" id="KW-0540">Nuclease</keyword>
<dbReference type="InterPro" id="IPR010661">
    <property type="entry name" value="RVT_thumb"/>
</dbReference>
<evidence type="ECO:0000256" key="6">
    <source>
        <dbReference type="ARBA" id="ARBA00022759"/>
    </source>
</evidence>
<evidence type="ECO:0000256" key="12">
    <source>
        <dbReference type="PROSITE-ProRule" id="PRU00450"/>
    </source>
</evidence>
<proteinExistence type="predicted"/>
<keyword evidence="8" id="KW-0862">Zinc</keyword>
<evidence type="ECO:0000259" key="15">
    <source>
        <dbReference type="PROSITE" id="PS50994"/>
    </source>
</evidence>
<feature type="domain" description="Integrase catalytic" evidence="15">
    <location>
        <begin position="389"/>
        <end position="500"/>
    </location>
</feature>
<keyword evidence="3" id="KW-0548">Nucleotidyltransferase</keyword>
<dbReference type="InterPro" id="IPR012337">
    <property type="entry name" value="RNaseH-like_sf"/>
</dbReference>
<keyword evidence="17" id="KW-1185">Reference proteome</keyword>
<dbReference type="PROSITE" id="PS50879">
    <property type="entry name" value="RNASE_H_1"/>
    <property type="match status" value="1"/>
</dbReference>
<dbReference type="SUPFAM" id="SSF46919">
    <property type="entry name" value="N-terminal Zn binding domain of HIV integrase"/>
    <property type="match status" value="1"/>
</dbReference>
<evidence type="ECO:0000256" key="4">
    <source>
        <dbReference type="ARBA" id="ARBA00022722"/>
    </source>
</evidence>
<dbReference type="Pfam" id="PF00075">
    <property type="entry name" value="RNase_H"/>
    <property type="match status" value="1"/>
</dbReference>
<evidence type="ECO:0000259" key="14">
    <source>
        <dbReference type="PROSITE" id="PS50879"/>
    </source>
</evidence>
<feature type="domain" description="Integrase-type" evidence="13">
    <location>
        <begin position="335"/>
        <end position="376"/>
    </location>
</feature>
<dbReference type="EC" id="2.7.7.49" evidence="1"/>
<organism evidence="16 17">
    <name type="scientific">Mionectes macconnelli</name>
    <name type="common">McConnell's flycatcher</name>
    <dbReference type="NCBI Taxonomy" id="254557"/>
    <lineage>
        <taxon>Eukaryota</taxon>
        <taxon>Metazoa</taxon>
        <taxon>Chordata</taxon>
        <taxon>Craniata</taxon>
        <taxon>Vertebrata</taxon>
        <taxon>Euteleostomi</taxon>
        <taxon>Archelosauria</taxon>
        <taxon>Archosauria</taxon>
        <taxon>Dinosauria</taxon>
        <taxon>Saurischia</taxon>
        <taxon>Theropoda</taxon>
        <taxon>Coelurosauria</taxon>
        <taxon>Aves</taxon>
        <taxon>Neognathae</taxon>
        <taxon>Neoaves</taxon>
        <taxon>Telluraves</taxon>
        <taxon>Australaves</taxon>
        <taxon>Passeriformes</taxon>
        <taxon>Tyrannidae</taxon>
        <taxon>Mionectes</taxon>
    </lineage>
</organism>
<dbReference type="GO" id="GO:0015074">
    <property type="term" value="P:DNA integration"/>
    <property type="evidence" value="ECO:0007669"/>
    <property type="project" value="InterPro"/>
</dbReference>
<keyword evidence="7" id="KW-0378">Hydrolase</keyword>
<dbReference type="InterPro" id="IPR036397">
    <property type="entry name" value="RNaseH_sf"/>
</dbReference>
<keyword evidence="5" id="KW-0479">Metal-binding</keyword>
<dbReference type="GO" id="GO:0003964">
    <property type="term" value="F:RNA-directed DNA polymerase activity"/>
    <property type="evidence" value="ECO:0007669"/>
    <property type="project" value="UniProtKB-KW"/>
</dbReference>
<dbReference type="GO" id="GO:0008270">
    <property type="term" value="F:zinc ion binding"/>
    <property type="evidence" value="ECO:0007669"/>
    <property type="project" value="UniProtKB-KW"/>
</dbReference>
<dbReference type="GO" id="GO:0035613">
    <property type="term" value="F:RNA stem-loop binding"/>
    <property type="evidence" value="ECO:0007669"/>
    <property type="project" value="TreeGrafter"/>
</dbReference>
<evidence type="ECO:0000256" key="7">
    <source>
        <dbReference type="ARBA" id="ARBA00022801"/>
    </source>
</evidence>
<dbReference type="GO" id="GO:0003677">
    <property type="term" value="F:DNA binding"/>
    <property type="evidence" value="ECO:0007669"/>
    <property type="project" value="UniProtKB-KW"/>
</dbReference>
<evidence type="ECO:0000259" key="13">
    <source>
        <dbReference type="PROSITE" id="PS50876"/>
    </source>
</evidence>
<dbReference type="EMBL" id="VYZC01000562">
    <property type="protein sequence ID" value="NWT03854.1"/>
    <property type="molecule type" value="Genomic_DNA"/>
</dbReference>
<dbReference type="PROSITE" id="PS50994">
    <property type="entry name" value="INTEGRASE"/>
    <property type="match status" value="1"/>
</dbReference>
<evidence type="ECO:0000256" key="9">
    <source>
        <dbReference type="ARBA" id="ARBA00022918"/>
    </source>
</evidence>
<keyword evidence="6" id="KW-0255">Endonuclease</keyword>
<dbReference type="InterPro" id="IPR043502">
    <property type="entry name" value="DNA/RNA_pol_sf"/>
</dbReference>
<keyword evidence="2" id="KW-0808">Transferase</keyword>
<evidence type="ECO:0000313" key="17">
    <source>
        <dbReference type="Proteomes" id="UP000525714"/>
    </source>
</evidence>
<dbReference type="Proteomes" id="UP000525714">
    <property type="component" value="Unassembled WGS sequence"/>
</dbReference>
<protein>
    <recommendedName>
        <fullName evidence="1">RNA-directed DNA polymerase</fullName>
        <ecNumber evidence="1">2.7.7.49</ecNumber>
    </recommendedName>
</protein>
<sequence>SIIPQKVSIPLQVSTLNDLQKILGTLNWLRPVVGLSTDDLNTLFELLKGDPDLVSPWTLTLDAKNSLSLISNKINLFQRTHSTLRSIGPTFRSNSKLCLWEWIFLPHQFSKTLVSLPELLAKLCFKGRTRCWELSGLDPTYIYLPLTSQHLKQLLVMSLDFQIALADFSGQIKIHYPPCKFIQNINKIPLKYTSNWSPNPIPNALTVFTNGSGTTENAVIVWKKGDNWQQDIARVQGSPQLVELSAVVRALSLFSESINIVSDLAYVVGIVQQCKNSYLKDIKNDQLFQTLLFTINQRSSPFFITHICSHTILPGPIVERNRQVDLLAGSAVVPQRLEQAKLSHDFFHQSTKALQKQFALSQKRSQDTISACPDCQLITPLPNEGVNLRGLLPLQIWQTDVTHVNSFGKLKFVHVSTDTFSNYIAAMAHSGEKRCDVQRHFTTAFSHVGVPKQVKTDNGPVYVIKSTGEFLLLWGVEHCTGIPHSPAGQAVVERAHQTIQ</sequence>
<keyword evidence="12" id="KW-0863">Zinc-finger</keyword>
<dbReference type="InterPro" id="IPR003308">
    <property type="entry name" value="Integrase_Zn-bd_dom_N"/>
</dbReference>
<dbReference type="InterPro" id="IPR017856">
    <property type="entry name" value="Integrase-like_N"/>
</dbReference>
<gene>
    <name evidence="16" type="primary">Ervk19_1</name>
    <name evidence="16" type="ORF">MIOMAC_R14240</name>
</gene>
<dbReference type="Gene3D" id="3.30.70.270">
    <property type="match status" value="1"/>
</dbReference>
<dbReference type="Gene3D" id="3.30.420.10">
    <property type="entry name" value="Ribonuclease H-like superfamily/Ribonuclease H"/>
    <property type="match status" value="2"/>
</dbReference>
<dbReference type="SUPFAM" id="SSF56672">
    <property type="entry name" value="DNA/RNA polymerases"/>
    <property type="match status" value="1"/>
</dbReference>
<dbReference type="PANTHER" id="PTHR41694">
    <property type="entry name" value="ENDOGENOUS RETROVIRUS GROUP K MEMBER POL PROTEIN"/>
    <property type="match status" value="1"/>
</dbReference>
<evidence type="ECO:0000256" key="3">
    <source>
        <dbReference type="ARBA" id="ARBA00022695"/>
    </source>
</evidence>
<name>A0A7K5KE90_9TYRA</name>
<dbReference type="Gene3D" id="1.10.10.200">
    <property type="match status" value="1"/>
</dbReference>
<dbReference type="PROSITE" id="PS50876">
    <property type="entry name" value="ZF_INTEGRASE"/>
    <property type="match status" value="1"/>
</dbReference>
<evidence type="ECO:0000256" key="11">
    <source>
        <dbReference type="ARBA" id="ARBA00023268"/>
    </source>
</evidence>
<keyword evidence="10" id="KW-0238">DNA-binding</keyword>
<evidence type="ECO:0000313" key="16">
    <source>
        <dbReference type="EMBL" id="NWT03854.1"/>
    </source>
</evidence>